<reference evidence="6 7" key="1">
    <citation type="submission" date="2024-03" db="EMBL/GenBank/DDBJ databases">
        <title>Novel species of the genus Variovorax.</title>
        <authorList>
            <person name="Liu Q."/>
            <person name="Xin Y.-H."/>
        </authorList>
    </citation>
    <scope>NUCLEOTIDE SEQUENCE [LARGE SCALE GENOMIC DNA]</scope>
    <source>
        <strain evidence="6 7">KACC 18501</strain>
    </source>
</reference>
<dbReference type="Gene3D" id="3.40.50.2300">
    <property type="match status" value="2"/>
</dbReference>
<feature type="signal peptide" evidence="4">
    <location>
        <begin position="1"/>
        <end position="36"/>
    </location>
</feature>
<dbReference type="CDD" id="cd19968">
    <property type="entry name" value="PBP1_ABC_IbpA-like"/>
    <property type="match status" value="1"/>
</dbReference>
<dbReference type="InterPro" id="IPR025997">
    <property type="entry name" value="SBP_2_dom"/>
</dbReference>
<evidence type="ECO:0000256" key="1">
    <source>
        <dbReference type="ARBA" id="ARBA00004196"/>
    </source>
</evidence>
<organism evidence="6 7">
    <name type="scientific">Variovorax humicola</name>
    <dbReference type="NCBI Taxonomy" id="1769758"/>
    <lineage>
        <taxon>Bacteria</taxon>
        <taxon>Pseudomonadati</taxon>
        <taxon>Pseudomonadota</taxon>
        <taxon>Betaproteobacteria</taxon>
        <taxon>Burkholderiales</taxon>
        <taxon>Comamonadaceae</taxon>
        <taxon>Variovorax</taxon>
    </lineage>
</organism>
<dbReference type="Pfam" id="PF13407">
    <property type="entry name" value="Peripla_BP_4"/>
    <property type="match status" value="1"/>
</dbReference>
<feature type="domain" description="Periplasmic binding protein" evidence="5">
    <location>
        <begin position="41"/>
        <end position="299"/>
    </location>
</feature>
<evidence type="ECO:0000256" key="2">
    <source>
        <dbReference type="ARBA" id="ARBA00007639"/>
    </source>
</evidence>
<protein>
    <submittedName>
        <fullName evidence="6">Sugar ABC transporter substrate-binding protein</fullName>
    </submittedName>
</protein>
<evidence type="ECO:0000259" key="5">
    <source>
        <dbReference type="Pfam" id="PF13407"/>
    </source>
</evidence>
<dbReference type="PANTHER" id="PTHR46847:SF1">
    <property type="entry name" value="D-ALLOSE-BINDING PERIPLASMIC PROTEIN-RELATED"/>
    <property type="match status" value="1"/>
</dbReference>
<dbReference type="Proteomes" id="UP001363010">
    <property type="component" value="Unassembled WGS sequence"/>
</dbReference>
<dbReference type="EMBL" id="JBBKZV010000034">
    <property type="protein sequence ID" value="MEJ8826451.1"/>
    <property type="molecule type" value="Genomic_DNA"/>
</dbReference>
<proteinExistence type="inferred from homology"/>
<sequence length="327" mass="34476">MAQAHPAPRTPLRKALFAAATLAAASLALPSSPALADNERIAALFHNMAEPFFVFMNRELQDEAKKLKVKLSVVDGQASSPKQTSDVSVAITQGVDGLIIAPTDAKAMTPALNEVLGDKIPVVTVDRRVDGAKSPIPHVGADNVAGGRMMAEWVVKNFPDGASIVFLTGQPGSSSGIDRAKGVHDAFAKAGPKYKIVAEQTANWARDQGLTVTQNILTSLAGKPPQVILSANDDMALGAVEAIQSAGLARQRIKVLGYDASPDALKKVRDGEMALTVEQSPGRQIRTALQLLVANIRNKTEIKSVGIEPILITKSNLSEAARSGELK</sequence>
<dbReference type="SUPFAM" id="SSF53822">
    <property type="entry name" value="Periplasmic binding protein-like I"/>
    <property type="match status" value="1"/>
</dbReference>
<dbReference type="RefSeq" id="WP_340367486.1">
    <property type="nucleotide sequence ID" value="NZ_JBBKZV010000034.1"/>
</dbReference>
<dbReference type="PANTHER" id="PTHR46847">
    <property type="entry name" value="D-ALLOSE-BINDING PERIPLASMIC PROTEIN-RELATED"/>
    <property type="match status" value="1"/>
</dbReference>
<gene>
    <name evidence="6" type="ORF">WKW80_31255</name>
</gene>
<comment type="caution">
    <text evidence="6">The sequence shown here is derived from an EMBL/GenBank/DDBJ whole genome shotgun (WGS) entry which is preliminary data.</text>
</comment>
<name>A0ABU8W8T1_9BURK</name>
<keyword evidence="3 4" id="KW-0732">Signal</keyword>
<accession>A0ABU8W8T1</accession>
<evidence type="ECO:0000256" key="4">
    <source>
        <dbReference type="SAM" id="SignalP"/>
    </source>
</evidence>
<evidence type="ECO:0000313" key="7">
    <source>
        <dbReference type="Proteomes" id="UP001363010"/>
    </source>
</evidence>
<comment type="similarity">
    <text evidence="2">Belongs to the bacterial solute-binding protein 2 family.</text>
</comment>
<evidence type="ECO:0000256" key="3">
    <source>
        <dbReference type="ARBA" id="ARBA00022729"/>
    </source>
</evidence>
<feature type="chain" id="PRO_5046395128" evidence="4">
    <location>
        <begin position="37"/>
        <end position="327"/>
    </location>
</feature>
<evidence type="ECO:0000313" key="6">
    <source>
        <dbReference type="EMBL" id="MEJ8826451.1"/>
    </source>
</evidence>
<keyword evidence="7" id="KW-1185">Reference proteome</keyword>
<comment type="subcellular location">
    <subcellularLocation>
        <location evidence="1">Cell envelope</location>
    </subcellularLocation>
</comment>
<dbReference type="InterPro" id="IPR028082">
    <property type="entry name" value="Peripla_BP_I"/>
</dbReference>